<reference evidence="4" key="1">
    <citation type="submission" date="2016-10" db="EMBL/GenBank/DDBJ databases">
        <authorList>
            <person name="Varghese N."/>
            <person name="Submissions S."/>
        </authorList>
    </citation>
    <scope>NUCLEOTIDE SEQUENCE [LARGE SCALE GENOMIC DNA]</scope>
    <source>
        <strain evidence="4">DSM 7165</strain>
    </source>
</reference>
<keyword evidence="4" id="KW-1185">Reference proteome</keyword>
<dbReference type="AlphaFoldDB" id="A0A1H6QVI7"/>
<name>A0A1H6QVI7_9GAMM</name>
<dbReference type="RefSeq" id="WP_177166770.1">
    <property type="nucleotide sequence ID" value="NZ_FNYH01000002.1"/>
</dbReference>
<dbReference type="EMBL" id="FNYH01000002">
    <property type="protein sequence ID" value="SEI47573.1"/>
    <property type="molecule type" value="Genomic_DNA"/>
</dbReference>
<feature type="domain" description="Phasin" evidence="2">
    <location>
        <begin position="22"/>
        <end position="115"/>
    </location>
</feature>
<evidence type="ECO:0000313" key="3">
    <source>
        <dbReference type="EMBL" id="SEI47573.1"/>
    </source>
</evidence>
<accession>A0A1H6QVI7</accession>
<organism evidence="3 4">
    <name type="scientific">Allopseudospirillum japonicum</name>
    <dbReference type="NCBI Taxonomy" id="64971"/>
    <lineage>
        <taxon>Bacteria</taxon>
        <taxon>Pseudomonadati</taxon>
        <taxon>Pseudomonadota</taxon>
        <taxon>Gammaproteobacteria</taxon>
        <taxon>Oceanospirillales</taxon>
        <taxon>Oceanospirillaceae</taxon>
        <taxon>Allopseudospirillum</taxon>
    </lineage>
</organism>
<evidence type="ECO:0000259" key="2">
    <source>
        <dbReference type="Pfam" id="PF09361"/>
    </source>
</evidence>
<gene>
    <name evidence="3" type="ORF">SAMN05421831_102234</name>
</gene>
<keyword evidence="1" id="KW-0175">Coiled coil</keyword>
<protein>
    <submittedName>
        <fullName evidence="3">Phasin protein</fullName>
    </submittedName>
</protein>
<evidence type="ECO:0000313" key="4">
    <source>
        <dbReference type="Proteomes" id="UP000242999"/>
    </source>
</evidence>
<sequence length="128" mass="14557">MFDKMFTDLQSSMKTFQPFQDLLNTNNKPLQPVAELMVLQARTIEKLITQQAHFYTECTEAMAQQVKTVAEMKDISSLQEAQYTFVQEMQERVGNLLKQNLDIMNEAKESATSELEAAKTRAQASKAS</sequence>
<proteinExistence type="predicted"/>
<dbReference type="Pfam" id="PF09361">
    <property type="entry name" value="Phasin_2"/>
    <property type="match status" value="1"/>
</dbReference>
<dbReference type="InterPro" id="IPR018968">
    <property type="entry name" value="Phasin"/>
</dbReference>
<feature type="coiled-coil region" evidence="1">
    <location>
        <begin position="86"/>
        <end position="121"/>
    </location>
</feature>
<evidence type="ECO:0000256" key="1">
    <source>
        <dbReference type="SAM" id="Coils"/>
    </source>
</evidence>
<dbReference type="Proteomes" id="UP000242999">
    <property type="component" value="Unassembled WGS sequence"/>
</dbReference>